<evidence type="ECO:0000313" key="4">
    <source>
        <dbReference type="WBParaSite" id="L893_g13777.t1"/>
    </source>
</evidence>
<dbReference type="Proteomes" id="UP000095287">
    <property type="component" value="Unplaced"/>
</dbReference>
<feature type="region of interest" description="Disordered" evidence="1">
    <location>
        <begin position="26"/>
        <end position="47"/>
    </location>
</feature>
<protein>
    <submittedName>
        <fullName evidence="4">Secreted protein</fullName>
    </submittedName>
</protein>
<evidence type="ECO:0000313" key="3">
    <source>
        <dbReference type="Proteomes" id="UP000095287"/>
    </source>
</evidence>
<evidence type="ECO:0000256" key="1">
    <source>
        <dbReference type="SAM" id="MobiDB-lite"/>
    </source>
</evidence>
<dbReference type="WBParaSite" id="L893_g13777.t1">
    <property type="protein sequence ID" value="L893_g13777.t1"/>
    <property type="gene ID" value="L893_g13777"/>
</dbReference>
<keyword evidence="3" id="KW-1185">Reference proteome</keyword>
<proteinExistence type="predicted"/>
<accession>A0A1I7Y8E5</accession>
<keyword evidence="2" id="KW-0732">Signal</keyword>
<evidence type="ECO:0000256" key="2">
    <source>
        <dbReference type="SAM" id="SignalP"/>
    </source>
</evidence>
<feature type="signal peptide" evidence="2">
    <location>
        <begin position="1"/>
        <end position="21"/>
    </location>
</feature>
<dbReference type="AlphaFoldDB" id="A0A1I7Y8E5"/>
<name>A0A1I7Y8E5_9BILA</name>
<feature type="chain" id="PRO_5009311925" evidence="2">
    <location>
        <begin position="22"/>
        <end position="116"/>
    </location>
</feature>
<reference evidence="4" key="1">
    <citation type="submission" date="2016-11" db="UniProtKB">
        <authorList>
            <consortium name="WormBaseParasite"/>
        </authorList>
    </citation>
    <scope>IDENTIFICATION</scope>
</reference>
<sequence length="116" mass="12648">MDMFALYTLVIVLSIIVVSVRKRISGSRDDQDGDENGNGSGTGVRSPILKSMDTACYVRSSTHTWTFSSLNFGSIPVRVIDYWFCHSSILVNPKSCLPVGSADPSSGHTVNISTYR</sequence>
<organism evidence="3 4">
    <name type="scientific">Steinernema glaseri</name>
    <dbReference type="NCBI Taxonomy" id="37863"/>
    <lineage>
        <taxon>Eukaryota</taxon>
        <taxon>Metazoa</taxon>
        <taxon>Ecdysozoa</taxon>
        <taxon>Nematoda</taxon>
        <taxon>Chromadorea</taxon>
        <taxon>Rhabditida</taxon>
        <taxon>Tylenchina</taxon>
        <taxon>Panagrolaimomorpha</taxon>
        <taxon>Strongyloidoidea</taxon>
        <taxon>Steinernematidae</taxon>
        <taxon>Steinernema</taxon>
    </lineage>
</organism>